<gene>
    <name evidence="10" type="ORF">QNI19_29935</name>
</gene>
<evidence type="ECO:0000313" key="11">
    <source>
        <dbReference type="Proteomes" id="UP001228581"/>
    </source>
</evidence>
<evidence type="ECO:0000256" key="3">
    <source>
        <dbReference type="ARBA" id="ARBA00022448"/>
    </source>
</evidence>
<sequence length="466" mass="52633">MNSTFKKRFFHAAACRLLILIGLITSQPMWAQTADSVAYFSIKDCIEYASNKNSNIRLARFDERIALAQVSEVKGGALPQININGSLEDRLKIPVQLLPNAIFGDTSGGFTPVKFGTKYTASLTGEVTQTIINPSLWIGLKAAKSSRKFYEQTTQRVSEQTAYSIANAYYQIIVAQKRLLLLESNLASTQKLLTNTELQLQNGVAKRVDVNRLKVNSNNLQSQIKQAQLSLEQAFNNLKFQMGMSLENRIALIDTALTFKQEDAITEESGGNFFENRIDYKILETNLELQDLDRRNQRSGYYPTLSAYGNYSYQAQRQTFNFFEGGQPWFQSSAIGLRLNIPIFDGLQRNARIQQSRLNVEKVKENMNLTKLTVSREVNNAVTQYRNTLQRIGSEQQNVQLAQEVYGVTQLEFREGVSTSSDVVNAETSLREAQNNYITTLLDLYIARLDLERAKGNILPYLNSAK</sequence>
<dbReference type="Pfam" id="PF02321">
    <property type="entry name" value="OEP"/>
    <property type="match status" value="1"/>
</dbReference>
<comment type="caution">
    <text evidence="10">The sequence shown here is derived from an EMBL/GenBank/DDBJ whole genome shotgun (WGS) entry which is preliminary data.</text>
</comment>
<dbReference type="PANTHER" id="PTHR30026:SF20">
    <property type="entry name" value="OUTER MEMBRANE PROTEIN TOLC"/>
    <property type="match status" value="1"/>
</dbReference>
<keyword evidence="8" id="KW-0175">Coiled coil</keyword>
<keyword evidence="4" id="KW-1134">Transmembrane beta strand</keyword>
<evidence type="ECO:0000256" key="9">
    <source>
        <dbReference type="SAM" id="SignalP"/>
    </source>
</evidence>
<evidence type="ECO:0000256" key="1">
    <source>
        <dbReference type="ARBA" id="ARBA00004442"/>
    </source>
</evidence>
<dbReference type="PANTHER" id="PTHR30026">
    <property type="entry name" value="OUTER MEMBRANE PROTEIN TOLC"/>
    <property type="match status" value="1"/>
</dbReference>
<dbReference type="RefSeq" id="WP_314002583.1">
    <property type="nucleotide sequence ID" value="NZ_JASJOT010000029.1"/>
</dbReference>
<keyword evidence="7" id="KW-0998">Cell outer membrane</keyword>
<dbReference type="Gene3D" id="1.20.1600.10">
    <property type="entry name" value="Outer membrane efflux proteins (OEP)"/>
    <property type="match status" value="1"/>
</dbReference>
<dbReference type="SUPFAM" id="SSF56954">
    <property type="entry name" value="Outer membrane efflux proteins (OEP)"/>
    <property type="match status" value="1"/>
</dbReference>
<keyword evidence="9" id="KW-0732">Signal</keyword>
<evidence type="ECO:0000256" key="2">
    <source>
        <dbReference type="ARBA" id="ARBA00007613"/>
    </source>
</evidence>
<protein>
    <submittedName>
        <fullName evidence="10">TolC family protein</fullName>
    </submittedName>
</protein>
<keyword evidence="5" id="KW-0812">Transmembrane</keyword>
<dbReference type="InterPro" id="IPR003423">
    <property type="entry name" value="OMP_efflux"/>
</dbReference>
<evidence type="ECO:0000313" key="10">
    <source>
        <dbReference type="EMBL" id="MDJ1497196.1"/>
    </source>
</evidence>
<evidence type="ECO:0000256" key="8">
    <source>
        <dbReference type="SAM" id="Coils"/>
    </source>
</evidence>
<dbReference type="InterPro" id="IPR051906">
    <property type="entry name" value="TolC-like"/>
</dbReference>
<organism evidence="10 11">
    <name type="scientific">Xanthocytophaga flava</name>
    <dbReference type="NCBI Taxonomy" id="3048013"/>
    <lineage>
        <taxon>Bacteria</taxon>
        <taxon>Pseudomonadati</taxon>
        <taxon>Bacteroidota</taxon>
        <taxon>Cytophagia</taxon>
        <taxon>Cytophagales</taxon>
        <taxon>Rhodocytophagaceae</taxon>
        <taxon>Xanthocytophaga</taxon>
    </lineage>
</organism>
<comment type="subcellular location">
    <subcellularLocation>
        <location evidence="1">Cell outer membrane</location>
    </subcellularLocation>
</comment>
<accession>A0ABT7CUK8</accession>
<keyword evidence="11" id="KW-1185">Reference proteome</keyword>
<name>A0ABT7CUK8_9BACT</name>
<reference evidence="10 11" key="1">
    <citation type="submission" date="2023-05" db="EMBL/GenBank/DDBJ databases">
        <authorList>
            <person name="Zhang X."/>
        </authorList>
    </citation>
    <scope>NUCLEOTIDE SEQUENCE [LARGE SCALE GENOMIC DNA]</scope>
    <source>
        <strain evidence="10 11">DM2B3-1</strain>
    </source>
</reference>
<feature type="signal peptide" evidence="9">
    <location>
        <begin position="1"/>
        <end position="31"/>
    </location>
</feature>
<feature type="chain" id="PRO_5046587478" evidence="9">
    <location>
        <begin position="32"/>
        <end position="466"/>
    </location>
</feature>
<dbReference type="Proteomes" id="UP001228581">
    <property type="component" value="Unassembled WGS sequence"/>
</dbReference>
<evidence type="ECO:0000256" key="6">
    <source>
        <dbReference type="ARBA" id="ARBA00023136"/>
    </source>
</evidence>
<dbReference type="EMBL" id="JASJOT010000029">
    <property type="protein sequence ID" value="MDJ1497196.1"/>
    <property type="molecule type" value="Genomic_DNA"/>
</dbReference>
<proteinExistence type="inferred from homology"/>
<evidence type="ECO:0000256" key="7">
    <source>
        <dbReference type="ARBA" id="ARBA00023237"/>
    </source>
</evidence>
<feature type="coiled-coil region" evidence="8">
    <location>
        <begin position="210"/>
        <end position="237"/>
    </location>
</feature>
<evidence type="ECO:0000256" key="5">
    <source>
        <dbReference type="ARBA" id="ARBA00022692"/>
    </source>
</evidence>
<keyword evidence="6" id="KW-0472">Membrane</keyword>
<evidence type="ECO:0000256" key="4">
    <source>
        <dbReference type="ARBA" id="ARBA00022452"/>
    </source>
</evidence>
<keyword evidence="3" id="KW-0813">Transport</keyword>
<comment type="similarity">
    <text evidence="2">Belongs to the outer membrane factor (OMF) (TC 1.B.17) family.</text>
</comment>